<keyword evidence="7" id="KW-0862">Zinc</keyword>
<keyword evidence="8 12" id="KW-1133">Transmembrane helix</keyword>
<evidence type="ECO:0000256" key="10">
    <source>
        <dbReference type="PROSITE-ProRule" id="PRU00175"/>
    </source>
</evidence>
<dbReference type="PANTHER" id="PTHR46065">
    <property type="entry name" value="E3 UBIQUITIN-PROTEIN LIGASE MARCH 2/3 FAMILY MEMBER"/>
    <property type="match status" value="1"/>
</dbReference>
<feature type="transmembrane region" description="Helical" evidence="12">
    <location>
        <begin position="172"/>
        <end position="200"/>
    </location>
</feature>
<feature type="domain" description="RING-type" evidence="13">
    <location>
        <begin position="71"/>
        <end position="117"/>
    </location>
</feature>
<dbReference type="Proteomes" id="UP000887568">
    <property type="component" value="Unplaced"/>
</dbReference>
<dbReference type="AlphaFoldDB" id="A0A914A9Y1"/>
<name>A0A914A9Y1_PATMI</name>
<sequence length="219" mass="24381">MANTEENCYQNEGYTDSEPCCSSSTPSTPADPSRLVTVIIDESESTPRAPSSPTFSCKTQLSILSLDTPTCRICQDSKAPYKLVSPCGCSGSSKFVHRRCLSKWILMKGAEDCEICRKPYDKKIMQGSYFSPSEENTIASSIVVLLLLLGVTSVGIYLLVDHFAYYHSNLRVSIWVPISLLCVGLLGLSIFLPWVLMFCFRVSRRRSSTRFQAPIELHI</sequence>
<evidence type="ECO:0000256" key="4">
    <source>
        <dbReference type="ARBA" id="ARBA00022723"/>
    </source>
</evidence>
<comment type="subcellular location">
    <subcellularLocation>
        <location evidence="1">Membrane</location>
        <topology evidence="1">Multi-pass membrane protein</topology>
    </subcellularLocation>
</comment>
<evidence type="ECO:0008006" key="17">
    <source>
        <dbReference type="Google" id="ProtNLM"/>
    </source>
</evidence>
<dbReference type="EnsemblMetazoa" id="XM_038204729.1">
    <property type="protein sequence ID" value="XP_038060657.1"/>
    <property type="gene ID" value="LOC119731551"/>
</dbReference>
<feature type="domain" description="RING-CH-type" evidence="14">
    <location>
        <begin position="63"/>
        <end position="123"/>
    </location>
</feature>
<evidence type="ECO:0000256" key="8">
    <source>
        <dbReference type="ARBA" id="ARBA00022989"/>
    </source>
</evidence>
<keyword evidence="9 12" id="KW-0472">Membrane</keyword>
<feature type="compositionally biased region" description="Polar residues" evidence="11">
    <location>
        <begin position="1"/>
        <end position="14"/>
    </location>
</feature>
<evidence type="ECO:0000256" key="11">
    <source>
        <dbReference type="SAM" id="MobiDB-lite"/>
    </source>
</evidence>
<dbReference type="PROSITE" id="PS50089">
    <property type="entry name" value="ZF_RING_2"/>
    <property type="match status" value="1"/>
</dbReference>
<organism evidence="15 16">
    <name type="scientific">Patiria miniata</name>
    <name type="common">Bat star</name>
    <name type="synonym">Asterina miniata</name>
    <dbReference type="NCBI Taxonomy" id="46514"/>
    <lineage>
        <taxon>Eukaryota</taxon>
        <taxon>Metazoa</taxon>
        <taxon>Echinodermata</taxon>
        <taxon>Eleutherozoa</taxon>
        <taxon>Asterozoa</taxon>
        <taxon>Asteroidea</taxon>
        <taxon>Valvatacea</taxon>
        <taxon>Valvatida</taxon>
        <taxon>Asterinidae</taxon>
        <taxon>Patiria</taxon>
    </lineage>
</organism>
<keyword evidence="4" id="KW-0479">Metal-binding</keyword>
<dbReference type="InterPro" id="IPR011016">
    <property type="entry name" value="Znf_RING-CH"/>
</dbReference>
<evidence type="ECO:0000256" key="3">
    <source>
        <dbReference type="ARBA" id="ARBA00022692"/>
    </source>
</evidence>
<evidence type="ECO:0000256" key="1">
    <source>
        <dbReference type="ARBA" id="ARBA00004141"/>
    </source>
</evidence>
<dbReference type="GO" id="GO:0016020">
    <property type="term" value="C:membrane"/>
    <property type="evidence" value="ECO:0007669"/>
    <property type="project" value="UniProtKB-SubCell"/>
</dbReference>
<dbReference type="InterPro" id="IPR001841">
    <property type="entry name" value="Znf_RING"/>
</dbReference>
<accession>A0A914A9Y1</accession>
<reference evidence="15" key="1">
    <citation type="submission" date="2022-11" db="UniProtKB">
        <authorList>
            <consortium name="EnsemblMetazoa"/>
        </authorList>
    </citation>
    <scope>IDENTIFICATION</scope>
</reference>
<evidence type="ECO:0000256" key="9">
    <source>
        <dbReference type="ARBA" id="ARBA00023136"/>
    </source>
</evidence>
<dbReference type="GO" id="GO:0016740">
    <property type="term" value="F:transferase activity"/>
    <property type="evidence" value="ECO:0007669"/>
    <property type="project" value="UniProtKB-KW"/>
</dbReference>
<keyword evidence="16" id="KW-1185">Reference proteome</keyword>
<dbReference type="InterPro" id="IPR013083">
    <property type="entry name" value="Znf_RING/FYVE/PHD"/>
</dbReference>
<protein>
    <recommendedName>
        <fullName evidence="17">RING-CH-type domain-containing protein</fullName>
    </recommendedName>
</protein>
<evidence type="ECO:0000256" key="12">
    <source>
        <dbReference type="SAM" id="Phobius"/>
    </source>
</evidence>
<dbReference type="GeneID" id="119731551"/>
<proteinExistence type="predicted"/>
<dbReference type="SUPFAM" id="SSF57850">
    <property type="entry name" value="RING/U-box"/>
    <property type="match status" value="1"/>
</dbReference>
<dbReference type="GO" id="GO:0008270">
    <property type="term" value="F:zinc ion binding"/>
    <property type="evidence" value="ECO:0007669"/>
    <property type="project" value="UniProtKB-KW"/>
</dbReference>
<dbReference type="RefSeq" id="XP_038060657.1">
    <property type="nucleotide sequence ID" value="XM_038204729.1"/>
</dbReference>
<dbReference type="PROSITE" id="PS51292">
    <property type="entry name" value="ZF_RING_CH"/>
    <property type="match status" value="1"/>
</dbReference>
<keyword evidence="6" id="KW-0833">Ubl conjugation pathway</keyword>
<dbReference type="SMART" id="SM00744">
    <property type="entry name" value="RINGv"/>
    <property type="match status" value="1"/>
</dbReference>
<evidence type="ECO:0000256" key="5">
    <source>
        <dbReference type="ARBA" id="ARBA00022771"/>
    </source>
</evidence>
<dbReference type="PANTHER" id="PTHR46065:SF3">
    <property type="entry name" value="FI20425P1"/>
    <property type="match status" value="1"/>
</dbReference>
<keyword evidence="5 10" id="KW-0863">Zinc-finger</keyword>
<keyword evidence="2" id="KW-0808">Transferase</keyword>
<feature type="region of interest" description="Disordered" evidence="11">
    <location>
        <begin position="1"/>
        <end position="32"/>
    </location>
</feature>
<feature type="transmembrane region" description="Helical" evidence="12">
    <location>
        <begin position="138"/>
        <end position="160"/>
    </location>
</feature>
<dbReference type="OrthoDB" id="264354at2759"/>
<evidence type="ECO:0000259" key="14">
    <source>
        <dbReference type="PROSITE" id="PS51292"/>
    </source>
</evidence>
<keyword evidence="3 12" id="KW-0812">Transmembrane</keyword>
<dbReference type="Gene3D" id="3.30.40.10">
    <property type="entry name" value="Zinc/RING finger domain, C3HC4 (zinc finger)"/>
    <property type="match status" value="1"/>
</dbReference>
<evidence type="ECO:0000313" key="16">
    <source>
        <dbReference type="Proteomes" id="UP000887568"/>
    </source>
</evidence>
<evidence type="ECO:0000313" key="15">
    <source>
        <dbReference type="EnsemblMetazoa" id="XP_038060657.1"/>
    </source>
</evidence>
<evidence type="ECO:0000259" key="13">
    <source>
        <dbReference type="PROSITE" id="PS50089"/>
    </source>
</evidence>
<evidence type="ECO:0000256" key="6">
    <source>
        <dbReference type="ARBA" id="ARBA00022786"/>
    </source>
</evidence>
<evidence type="ECO:0000256" key="7">
    <source>
        <dbReference type="ARBA" id="ARBA00022833"/>
    </source>
</evidence>
<feature type="compositionally biased region" description="Low complexity" evidence="11">
    <location>
        <begin position="16"/>
        <end position="32"/>
    </location>
</feature>
<dbReference type="CDD" id="cd16495">
    <property type="entry name" value="RING_CH-C4HC3_MARCH"/>
    <property type="match status" value="1"/>
</dbReference>
<evidence type="ECO:0000256" key="2">
    <source>
        <dbReference type="ARBA" id="ARBA00022679"/>
    </source>
</evidence>
<dbReference type="Pfam" id="PF12906">
    <property type="entry name" value="RINGv"/>
    <property type="match status" value="1"/>
</dbReference>
<dbReference type="OMA" id="RICQDSK"/>